<accession>A0A9D9GUE0</accession>
<feature type="active site" description="Cysteine sulfenic acid (-SOH) intermediate" evidence="6">
    <location>
        <position position="60"/>
    </location>
</feature>
<feature type="domain" description="Thioredoxin" evidence="7">
    <location>
        <begin position="18"/>
        <end position="168"/>
    </location>
</feature>
<dbReference type="InterPro" id="IPR002065">
    <property type="entry name" value="TPX"/>
</dbReference>
<keyword evidence="2 6" id="KW-0049">Antioxidant</keyword>
<dbReference type="EMBL" id="JADINH010000150">
    <property type="protein sequence ID" value="MBO8416125.1"/>
    <property type="molecule type" value="Genomic_DNA"/>
</dbReference>
<dbReference type="SUPFAM" id="SSF52833">
    <property type="entry name" value="Thioredoxin-like"/>
    <property type="match status" value="1"/>
</dbReference>
<keyword evidence="5 6" id="KW-0676">Redox-active center</keyword>
<dbReference type="HAMAP" id="MF_00269">
    <property type="entry name" value="Tpx"/>
    <property type="match status" value="1"/>
</dbReference>
<dbReference type="PROSITE" id="PS51352">
    <property type="entry name" value="THIOREDOXIN_2"/>
    <property type="match status" value="1"/>
</dbReference>
<comment type="similarity">
    <text evidence="6">Belongs to the peroxiredoxin family. Tpx subfamily.</text>
</comment>
<evidence type="ECO:0000256" key="4">
    <source>
        <dbReference type="ARBA" id="ARBA00023157"/>
    </source>
</evidence>
<protein>
    <recommendedName>
        <fullName evidence="6">Thiol peroxidase</fullName>
        <shortName evidence="6">Tpx</shortName>
        <ecNumber evidence="6">1.11.1.24</ecNumber>
    </recommendedName>
    <alternativeName>
        <fullName evidence="6">Peroxiredoxin tpx</fullName>
        <shortName evidence="6">Prx</shortName>
    </alternativeName>
    <alternativeName>
        <fullName evidence="6">Thioredoxin peroxidase</fullName>
    </alternativeName>
    <alternativeName>
        <fullName evidence="6">Thioredoxin-dependent peroxiredoxin</fullName>
    </alternativeName>
</protein>
<dbReference type="InterPro" id="IPR013740">
    <property type="entry name" value="Redoxin"/>
</dbReference>
<dbReference type="NCBIfam" id="NF001808">
    <property type="entry name" value="PRK00522.1"/>
    <property type="match status" value="1"/>
</dbReference>
<dbReference type="Proteomes" id="UP000823631">
    <property type="component" value="Unassembled WGS sequence"/>
</dbReference>
<dbReference type="PANTHER" id="PTHR43110:SF1">
    <property type="entry name" value="THIOL PEROXIDASE"/>
    <property type="match status" value="1"/>
</dbReference>
<keyword evidence="4 6" id="KW-1015">Disulfide bond</keyword>
<dbReference type="PROSITE" id="PS01265">
    <property type="entry name" value="TPX"/>
    <property type="match status" value="1"/>
</dbReference>
<reference evidence="8" key="2">
    <citation type="journal article" date="2021" name="PeerJ">
        <title>Extensive microbial diversity within the chicken gut microbiome revealed by metagenomics and culture.</title>
        <authorList>
            <person name="Gilroy R."/>
            <person name="Ravi A."/>
            <person name="Getino M."/>
            <person name="Pursley I."/>
            <person name="Horton D.L."/>
            <person name="Alikhan N.F."/>
            <person name="Baker D."/>
            <person name="Gharbi K."/>
            <person name="Hall N."/>
            <person name="Watson M."/>
            <person name="Adriaenssens E.M."/>
            <person name="Foster-Nyarko E."/>
            <person name="Jarju S."/>
            <person name="Secka A."/>
            <person name="Antonio M."/>
            <person name="Oren A."/>
            <person name="Chaudhuri R.R."/>
            <person name="La Ragione R."/>
            <person name="Hildebrand F."/>
            <person name="Pallen M.J."/>
        </authorList>
    </citation>
    <scope>NUCLEOTIDE SEQUENCE</scope>
    <source>
        <strain evidence="8">17213</strain>
    </source>
</reference>
<comment type="function">
    <text evidence="6">Thiol-specific peroxidase that catalyzes the reduction of hydrogen peroxide and organic hydroperoxides to water and alcohols, respectively. Plays a role in cell protection against oxidative stress by detoxifying peroxides.</text>
</comment>
<dbReference type="CDD" id="cd03014">
    <property type="entry name" value="PRX_Atyp2cys"/>
    <property type="match status" value="1"/>
</dbReference>
<dbReference type="InterPro" id="IPR018219">
    <property type="entry name" value="Tpx_CS"/>
</dbReference>
<dbReference type="EC" id="1.11.1.24" evidence="6"/>
<gene>
    <name evidence="6 8" type="primary">tpx</name>
    <name evidence="8" type="ORF">IAB19_07095</name>
</gene>
<evidence type="ECO:0000256" key="3">
    <source>
        <dbReference type="ARBA" id="ARBA00023002"/>
    </source>
</evidence>
<comment type="miscellaneous">
    <text evidence="6">The active site is a conserved redox-active cysteine residue, the peroxidatic cysteine (C(P)), which makes the nucleophilic attack on the peroxide substrate. The peroxide oxidizes the C(P)-SH to cysteine sulfenic acid (C(P)-SOH), which then reacts with another cysteine residue, the resolving cysteine (C(R)), to form a disulfide bridge. The disulfide is subsequently reduced by an appropriate electron donor to complete the catalytic cycle. In this atypical 2-Cys peroxiredoxin, C(R) is present in the same subunit to form an intramolecular disulfide. The disulfide is subsequently reduced by thioredoxin.</text>
</comment>
<comment type="catalytic activity">
    <reaction evidence="6">
        <text>a hydroperoxide + [thioredoxin]-dithiol = an alcohol + [thioredoxin]-disulfide + H2O</text>
        <dbReference type="Rhea" id="RHEA:62620"/>
        <dbReference type="Rhea" id="RHEA-COMP:10698"/>
        <dbReference type="Rhea" id="RHEA-COMP:10700"/>
        <dbReference type="ChEBI" id="CHEBI:15377"/>
        <dbReference type="ChEBI" id="CHEBI:29950"/>
        <dbReference type="ChEBI" id="CHEBI:30879"/>
        <dbReference type="ChEBI" id="CHEBI:35924"/>
        <dbReference type="ChEBI" id="CHEBI:50058"/>
        <dbReference type="EC" id="1.11.1.24"/>
    </reaction>
</comment>
<evidence type="ECO:0000256" key="6">
    <source>
        <dbReference type="HAMAP-Rule" id="MF_00269"/>
    </source>
</evidence>
<evidence type="ECO:0000313" key="8">
    <source>
        <dbReference type="EMBL" id="MBO8416125.1"/>
    </source>
</evidence>
<name>A0A9D9GUE0_9GAMM</name>
<organism evidence="8 9">
    <name type="scientific">Candidatus Avisuccinivibrio stercorigallinarum</name>
    <dbReference type="NCBI Taxonomy" id="2840704"/>
    <lineage>
        <taxon>Bacteria</taxon>
        <taxon>Pseudomonadati</taxon>
        <taxon>Pseudomonadota</taxon>
        <taxon>Gammaproteobacteria</taxon>
        <taxon>Aeromonadales</taxon>
        <taxon>Succinivibrionaceae</taxon>
        <taxon>Succinivibrionaceae incertae sedis</taxon>
        <taxon>Candidatus Avisuccinivibrio</taxon>
    </lineage>
</organism>
<dbReference type="InterPro" id="IPR050455">
    <property type="entry name" value="Tpx_Peroxidase_subfamily"/>
</dbReference>
<keyword evidence="3 6" id="KW-0560">Oxidoreductase</keyword>
<dbReference type="GO" id="GO:0008379">
    <property type="term" value="F:thioredoxin peroxidase activity"/>
    <property type="evidence" value="ECO:0007669"/>
    <property type="project" value="UniProtKB-UniRule"/>
</dbReference>
<evidence type="ECO:0000256" key="1">
    <source>
        <dbReference type="ARBA" id="ARBA00022559"/>
    </source>
</evidence>
<evidence type="ECO:0000259" key="7">
    <source>
        <dbReference type="PROSITE" id="PS51352"/>
    </source>
</evidence>
<comment type="caution">
    <text evidence="8">The sequence shown here is derived from an EMBL/GenBank/DDBJ whole genome shotgun (WGS) entry which is preliminary data.</text>
</comment>
<dbReference type="InterPro" id="IPR013766">
    <property type="entry name" value="Thioredoxin_domain"/>
</dbReference>
<dbReference type="Gene3D" id="3.40.30.10">
    <property type="entry name" value="Glutaredoxin"/>
    <property type="match status" value="1"/>
</dbReference>
<evidence type="ECO:0000313" key="9">
    <source>
        <dbReference type="Proteomes" id="UP000823631"/>
    </source>
</evidence>
<feature type="disulfide bond" description="Redox-active" evidence="6">
    <location>
        <begin position="60"/>
        <end position="94"/>
    </location>
</feature>
<comment type="subunit">
    <text evidence="6">Homodimer.</text>
</comment>
<evidence type="ECO:0000256" key="2">
    <source>
        <dbReference type="ARBA" id="ARBA00022862"/>
    </source>
</evidence>
<dbReference type="InterPro" id="IPR036249">
    <property type="entry name" value="Thioredoxin-like_sf"/>
</dbReference>
<proteinExistence type="inferred from homology"/>
<keyword evidence="1 6" id="KW-0575">Peroxidase</keyword>
<sequence length="170" mass="17750">MTTVTFDGAAVTLSGTIPAVGSKAPDFTLCAADLSTFKLSENLGKVYVLSIVPSLDTGVCAASARKFNQEAAALEGVEVLCISEDLPFAAGRFCQAEGIKNVRTLSDFRRDGNFGEDYGVAIADGALRGLLSRAVIVINKDGTVAYTELVPEITHEPDYAKALAAANACL</sequence>
<reference evidence="8" key="1">
    <citation type="submission" date="2020-10" db="EMBL/GenBank/DDBJ databases">
        <authorList>
            <person name="Gilroy R."/>
        </authorList>
    </citation>
    <scope>NUCLEOTIDE SEQUENCE</scope>
    <source>
        <strain evidence="8">17213</strain>
    </source>
</reference>
<dbReference type="Pfam" id="PF08534">
    <property type="entry name" value="Redoxin"/>
    <property type="match status" value="1"/>
</dbReference>
<evidence type="ECO:0000256" key="5">
    <source>
        <dbReference type="ARBA" id="ARBA00023284"/>
    </source>
</evidence>
<dbReference type="PANTHER" id="PTHR43110">
    <property type="entry name" value="THIOL PEROXIDASE"/>
    <property type="match status" value="1"/>
</dbReference>
<dbReference type="AlphaFoldDB" id="A0A9D9GUE0"/>